<feature type="region of interest" description="Disordered" evidence="1">
    <location>
        <begin position="18"/>
        <end position="61"/>
    </location>
</feature>
<protein>
    <submittedName>
        <fullName evidence="3">Uncharacterized protein</fullName>
    </submittedName>
</protein>
<dbReference type="EMBL" id="CAIIXF020000007">
    <property type="protein sequence ID" value="CAH1788094.1"/>
    <property type="molecule type" value="Genomic_DNA"/>
</dbReference>
<comment type="caution">
    <text evidence="3">The sequence shown here is derived from an EMBL/GenBank/DDBJ whole genome shotgun (WGS) entry which is preliminary data.</text>
</comment>
<evidence type="ECO:0000313" key="4">
    <source>
        <dbReference type="Proteomes" id="UP000749559"/>
    </source>
</evidence>
<evidence type="ECO:0000256" key="2">
    <source>
        <dbReference type="SAM" id="SignalP"/>
    </source>
</evidence>
<name>A0A8J1UKT9_OWEFU</name>
<dbReference type="AlphaFoldDB" id="A0A8J1UKT9"/>
<dbReference type="Proteomes" id="UP000749559">
    <property type="component" value="Unassembled WGS sequence"/>
</dbReference>
<dbReference type="SUPFAM" id="SSF53850">
    <property type="entry name" value="Periplasmic binding protein-like II"/>
    <property type="match status" value="1"/>
</dbReference>
<feature type="signal peptide" evidence="2">
    <location>
        <begin position="1"/>
        <end position="15"/>
    </location>
</feature>
<feature type="compositionally biased region" description="Basic and acidic residues" evidence="1">
    <location>
        <begin position="24"/>
        <end position="61"/>
    </location>
</feature>
<accession>A0A8J1UKT9</accession>
<keyword evidence="4" id="KW-1185">Reference proteome</keyword>
<gene>
    <name evidence="3" type="ORF">OFUS_LOCUS13690</name>
</gene>
<keyword evidence="2" id="KW-0732">Signal</keyword>
<organism evidence="3 4">
    <name type="scientific">Owenia fusiformis</name>
    <name type="common">Polychaete worm</name>
    <dbReference type="NCBI Taxonomy" id="6347"/>
    <lineage>
        <taxon>Eukaryota</taxon>
        <taxon>Metazoa</taxon>
        <taxon>Spiralia</taxon>
        <taxon>Lophotrochozoa</taxon>
        <taxon>Annelida</taxon>
        <taxon>Polychaeta</taxon>
        <taxon>Sedentaria</taxon>
        <taxon>Canalipalpata</taxon>
        <taxon>Sabellida</taxon>
        <taxon>Oweniida</taxon>
        <taxon>Oweniidae</taxon>
        <taxon>Owenia</taxon>
    </lineage>
</organism>
<feature type="chain" id="PRO_5043355386" evidence="2">
    <location>
        <begin position="16"/>
        <end position="392"/>
    </location>
</feature>
<dbReference type="Gene3D" id="3.40.190.10">
    <property type="entry name" value="Periplasmic binding protein-like II"/>
    <property type="match status" value="2"/>
</dbReference>
<sequence>MKIFIVFALIAIVHGCQKSGGKGDAGHKGDGDKKDSYEDKKDSYEDKGDGYGDKDGMDGKDGMDDMGMKDIDWDNEEAVKKMIAGMPPKGMPMKLWMYHKRKIMEWDSDNLMKKKGKTPREVFEKKMYMKKNTILFGLTENPYSFMKRDFNKKAGVSGFIPSLLHKTCNYCGLKCAGVYVKDSKKCFDETDLSSEGLNNKQFHACPGVPHTMQTAAAFNVSIPMLKTSKSQFYIRPTTTDITSMADLNGKKIGVMGKGYMNEDCLRRMMAKALAADVEITAEIIAADTKEEVVKLLTDRNVEVVLGPEISDALPADLKTSLEGLRRMGEPFQCAHGRGLLHRKDVDFSVFTMCYYYAVIKNGLYDEMAEKYGIPEMARVNYKKYMESGGMEM</sequence>
<evidence type="ECO:0000256" key="1">
    <source>
        <dbReference type="SAM" id="MobiDB-lite"/>
    </source>
</evidence>
<evidence type="ECO:0000313" key="3">
    <source>
        <dbReference type="EMBL" id="CAH1788094.1"/>
    </source>
</evidence>
<proteinExistence type="predicted"/>
<reference evidence="3" key="1">
    <citation type="submission" date="2022-03" db="EMBL/GenBank/DDBJ databases">
        <authorList>
            <person name="Martin C."/>
        </authorList>
    </citation>
    <scope>NUCLEOTIDE SEQUENCE</scope>
</reference>